<comment type="caution">
    <text evidence="1">The sequence shown here is derived from an EMBL/GenBank/DDBJ whole genome shotgun (WGS) entry which is preliminary data.</text>
</comment>
<keyword evidence="2" id="KW-1185">Reference proteome</keyword>
<name>A0ACC1QBB2_9APHY</name>
<protein>
    <submittedName>
        <fullName evidence="1">Uncharacterized protein</fullName>
    </submittedName>
</protein>
<sequence>MALSGLKNLFARRRNPSSTTSSIAQESSERKPGDAHDQIPISSSLRSRFAMRLSRPASTRRSSDHPSAESLSSEQHSNAVKSEHDTPPSSSQLKEACLPVSSSTTQTPHAKQVSQHPTHAEVSQSEASPQDPRSSASAFPMVDPGR</sequence>
<organism evidence="1 2">
    <name type="scientific">Trametes sanguinea</name>
    <dbReference type="NCBI Taxonomy" id="158606"/>
    <lineage>
        <taxon>Eukaryota</taxon>
        <taxon>Fungi</taxon>
        <taxon>Dikarya</taxon>
        <taxon>Basidiomycota</taxon>
        <taxon>Agaricomycotina</taxon>
        <taxon>Agaricomycetes</taxon>
        <taxon>Polyporales</taxon>
        <taxon>Polyporaceae</taxon>
        <taxon>Trametes</taxon>
    </lineage>
</organism>
<gene>
    <name evidence="1" type="ORF">NUW54_g542</name>
</gene>
<evidence type="ECO:0000313" key="1">
    <source>
        <dbReference type="EMBL" id="KAJ3017605.1"/>
    </source>
</evidence>
<reference evidence="1" key="1">
    <citation type="submission" date="2022-08" db="EMBL/GenBank/DDBJ databases">
        <title>Genome Sequence of Pycnoporus sanguineus.</title>
        <authorList>
            <person name="Buettner E."/>
        </authorList>
    </citation>
    <scope>NUCLEOTIDE SEQUENCE</scope>
    <source>
        <strain evidence="1">CG-C14</strain>
    </source>
</reference>
<dbReference type="EMBL" id="JANSHE010000071">
    <property type="protein sequence ID" value="KAJ3017605.1"/>
    <property type="molecule type" value="Genomic_DNA"/>
</dbReference>
<accession>A0ACC1QBB2</accession>
<evidence type="ECO:0000313" key="2">
    <source>
        <dbReference type="Proteomes" id="UP001144978"/>
    </source>
</evidence>
<dbReference type="Proteomes" id="UP001144978">
    <property type="component" value="Unassembled WGS sequence"/>
</dbReference>
<proteinExistence type="predicted"/>